<reference evidence="1" key="1">
    <citation type="journal article" date="2004" name="Nature">
        <title>Genome duplication in the teleost fish Tetraodon nigroviridis reveals the early vertebrate proto-karyotype.</title>
        <authorList>
            <person name="Jaillon O."/>
            <person name="Aury J.-M."/>
            <person name="Brunet F."/>
            <person name="Petit J.-L."/>
            <person name="Stange-Thomann N."/>
            <person name="Mauceli E."/>
            <person name="Bouneau L."/>
            <person name="Fischer C."/>
            <person name="Ozouf-Costaz C."/>
            <person name="Bernot A."/>
            <person name="Nicaud S."/>
            <person name="Jaffe D."/>
            <person name="Fisher S."/>
            <person name="Lutfalla G."/>
            <person name="Dossat C."/>
            <person name="Segurens B."/>
            <person name="Dasilva C."/>
            <person name="Salanoubat M."/>
            <person name="Levy M."/>
            <person name="Boudet N."/>
            <person name="Castellano S."/>
            <person name="Anthouard V."/>
            <person name="Jubin C."/>
            <person name="Castelli V."/>
            <person name="Katinka M."/>
            <person name="Vacherie B."/>
            <person name="Biemont C."/>
            <person name="Skalli Z."/>
            <person name="Cattolico L."/>
            <person name="Poulain J."/>
            <person name="De Berardinis V."/>
            <person name="Cruaud C."/>
            <person name="Duprat S."/>
            <person name="Brottier P."/>
            <person name="Coutanceau J.-P."/>
            <person name="Gouzy J."/>
            <person name="Parra G."/>
            <person name="Lardier G."/>
            <person name="Chapple C."/>
            <person name="McKernan K.J."/>
            <person name="McEwan P."/>
            <person name="Bosak S."/>
            <person name="Kellis M."/>
            <person name="Volff J.-N."/>
            <person name="Guigo R."/>
            <person name="Zody M.C."/>
            <person name="Mesirov J."/>
            <person name="Lindblad-Toh K."/>
            <person name="Birren B."/>
            <person name="Nusbaum C."/>
            <person name="Kahn D."/>
            <person name="Robinson-Rechavi M."/>
            <person name="Laudet V."/>
            <person name="Schachter V."/>
            <person name="Quetier F."/>
            <person name="Saurin W."/>
            <person name="Scarpelli C."/>
            <person name="Wincker P."/>
            <person name="Lander E.S."/>
            <person name="Weissenbach J."/>
            <person name="Roest Crollius H."/>
        </authorList>
    </citation>
    <scope>NUCLEOTIDE SEQUENCE [LARGE SCALE GENOMIC DNA]</scope>
</reference>
<evidence type="ECO:0000313" key="1">
    <source>
        <dbReference type="EMBL" id="CAF91873.1"/>
    </source>
</evidence>
<proteinExistence type="predicted"/>
<dbReference type="AlphaFoldDB" id="Q4T5F9"/>
<accession>Q4T5F9</accession>
<name>Q4T5F9_TETNG</name>
<protein>
    <submittedName>
        <fullName evidence="1">(spotted green pufferfish) hypothetical protein</fullName>
    </submittedName>
</protein>
<organism evidence="1">
    <name type="scientific">Tetraodon nigroviridis</name>
    <name type="common">Spotted green pufferfish</name>
    <name type="synonym">Chelonodon nigroviridis</name>
    <dbReference type="NCBI Taxonomy" id="99883"/>
    <lineage>
        <taxon>Eukaryota</taxon>
        <taxon>Metazoa</taxon>
        <taxon>Chordata</taxon>
        <taxon>Craniata</taxon>
        <taxon>Vertebrata</taxon>
        <taxon>Euteleostomi</taxon>
        <taxon>Actinopterygii</taxon>
        <taxon>Neopterygii</taxon>
        <taxon>Teleostei</taxon>
        <taxon>Neoteleostei</taxon>
        <taxon>Acanthomorphata</taxon>
        <taxon>Eupercaria</taxon>
        <taxon>Tetraodontiformes</taxon>
        <taxon>Tetradontoidea</taxon>
        <taxon>Tetraodontidae</taxon>
        <taxon>Tetraodon</taxon>
    </lineage>
</organism>
<reference evidence="1" key="2">
    <citation type="submission" date="2004-02" db="EMBL/GenBank/DDBJ databases">
        <authorList>
            <consortium name="Genoscope"/>
            <consortium name="Whitehead Institute Centre for Genome Research"/>
        </authorList>
    </citation>
    <scope>NUCLEOTIDE SEQUENCE</scope>
</reference>
<dbReference type="EMBL" id="CAAE01009282">
    <property type="protein sequence ID" value="CAF91873.1"/>
    <property type="molecule type" value="Genomic_DNA"/>
</dbReference>
<sequence>MESALQSSYLTAQKHISPIYIIVSRCVSEKIPGRKHQQLVSVS</sequence>
<dbReference type="KEGG" id="tng:GSTEN00006831G001"/>
<comment type="caution">
    <text evidence="1">The sequence shown here is derived from an EMBL/GenBank/DDBJ whole genome shotgun (WGS) entry which is preliminary data.</text>
</comment>
<gene>
    <name evidence="1" type="ORF">GSTENG00006831001</name>
</gene>